<dbReference type="InterPro" id="IPR015813">
    <property type="entry name" value="Pyrv/PenolPyrv_kinase-like_dom"/>
</dbReference>
<dbReference type="Pfam" id="PF13714">
    <property type="entry name" value="PEP_mutase"/>
    <property type="match status" value="1"/>
</dbReference>
<comment type="caution">
    <text evidence="1">The sequence shown here is derived from an EMBL/GenBank/DDBJ whole genome shotgun (WGS) entry which is preliminary data.</text>
</comment>
<keyword evidence="2" id="KW-1185">Reference proteome</keyword>
<dbReference type="InterPro" id="IPR039556">
    <property type="entry name" value="ICL/PEPM"/>
</dbReference>
<dbReference type="SUPFAM" id="SSF51621">
    <property type="entry name" value="Phosphoenolpyruvate/pyruvate domain"/>
    <property type="match status" value="1"/>
</dbReference>
<dbReference type="Proteomes" id="UP001596108">
    <property type="component" value="Unassembled WGS sequence"/>
</dbReference>
<dbReference type="EMBL" id="JBHSNC010000010">
    <property type="protein sequence ID" value="MFC5528378.1"/>
    <property type="molecule type" value="Genomic_DNA"/>
</dbReference>
<organism evidence="1 2">
    <name type="scientific">Cohnella yongneupensis</name>
    <dbReference type="NCBI Taxonomy" id="425006"/>
    <lineage>
        <taxon>Bacteria</taxon>
        <taxon>Bacillati</taxon>
        <taxon>Bacillota</taxon>
        <taxon>Bacilli</taxon>
        <taxon>Bacillales</taxon>
        <taxon>Paenibacillaceae</taxon>
        <taxon>Cohnella</taxon>
    </lineage>
</organism>
<dbReference type="CDD" id="cd00377">
    <property type="entry name" value="ICL_PEPM"/>
    <property type="match status" value="1"/>
</dbReference>
<evidence type="ECO:0000313" key="2">
    <source>
        <dbReference type="Proteomes" id="UP001596108"/>
    </source>
</evidence>
<gene>
    <name evidence="1" type="ORF">ACFPQ4_02795</name>
</gene>
<dbReference type="RefSeq" id="WP_378110212.1">
    <property type="nucleotide sequence ID" value="NZ_JBHSNC010000010.1"/>
</dbReference>
<dbReference type="Gene3D" id="3.20.20.60">
    <property type="entry name" value="Phosphoenolpyruvate-binding domains"/>
    <property type="match status" value="1"/>
</dbReference>
<dbReference type="InterPro" id="IPR040442">
    <property type="entry name" value="Pyrv_kinase-like_dom_sf"/>
</dbReference>
<accession>A0ABW0QUE4</accession>
<name>A0ABW0QUE4_9BACL</name>
<dbReference type="PANTHER" id="PTHR42905">
    <property type="entry name" value="PHOSPHOENOLPYRUVATE CARBOXYLASE"/>
    <property type="match status" value="1"/>
</dbReference>
<reference evidence="2" key="1">
    <citation type="journal article" date="2019" name="Int. J. Syst. Evol. Microbiol.">
        <title>The Global Catalogue of Microorganisms (GCM) 10K type strain sequencing project: providing services to taxonomists for standard genome sequencing and annotation.</title>
        <authorList>
            <consortium name="The Broad Institute Genomics Platform"/>
            <consortium name="The Broad Institute Genome Sequencing Center for Infectious Disease"/>
            <person name="Wu L."/>
            <person name="Ma J."/>
        </authorList>
    </citation>
    <scope>NUCLEOTIDE SEQUENCE [LARGE SCALE GENOMIC DNA]</scope>
    <source>
        <strain evidence="2">CGMCC 1.18578</strain>
    </source>
</reference>
<protein>
    <submittedName>
        <fullName evidence="1">Isocitrate lyase/phosphoenolpyruvate mutase family protein</fullName>
    </submittedName>
</protein>
<evidence type="ECO:0000313" key="1">
    <source>
        <dbReference type="EMBL" id="MFC5528378.1"/>
    </source>
</evidence>
<keyword evidence="1" id="KW-0456">Lyase</keyword>
<dbReference type="PANTHER" id="PTHR42905:SF16">
    <property type="entry name" value="CARBOXYPHOSPHONOENOLPYRUVATE PHOSPHONOMUTASE-LIKE PROTEIN (AFU_ORTHOLOGUE AFUA_5G07230)"/>
    <property type="match status" value="1"/>
</dbReference>
<proteinExistence type="predicted"/>
<sequence>MNKIELFQKLHDSSELLLLGNTWDLPSARILEQVGFKAIGTTSWGIAASLGYVDGEVIDFDIQLSTIKRIVDHVQVPVTADIESGYGENDEMIVTNVLKVAHLGAVGINIEDSLKGASGLMQVSHQCKLLSRIRDALENSGFSHFYINARIDTYLLNQAPLNETLTRAKAYWESGASGIFVPGLKNAEDIKTIASCTLAPLNVMASPDLTDCCMLKELGVRRLSLGGSLYRKMIKLLEQCAGEMLNSRNTSIIFE</sequence>
<dbReference type="GO" id="GO:0016829">
    <property type="term" value="F:lyase activity"/>
    <property type="evidence" value="ECO:0007669"/>
    <property type="project" value="UniProtKB-KW"/>
</dbReference>